<dbReference type="GeneID" id="93280284"/>
<dbReference type="AlphaFoldDB" id="A0A1I0K411"/>
<keyword evidence="2" id="KW-0812">Transmembrane</keyword>
<feature type="region of interest" description="Disordered" evidence="1">
    <location>
        <begin position="340"/>
        <end position="405"/>
    </location>
</feature>
<dbReference type="CDD" id="cd07341">
    <property type="entry name" value="M56_BlaR1_MecR1_like"/>
    <property type="match status" value="1"/>
</dbReference>
<dbReference type="STRING" id="460384.SAMN05216313_1471"/>
<evidence type="ECO:0000313" key="5">
    <source>
        <dbReference type="Proteomes" id="UP000198508"/>
    </source>
</evidence>
<dbReference type="RefSeq" id="WP_092371187.1">
    <property type="nucleotide sequence ID" value="NZ_FOIM01000047.1"/>
</dbReference>
<feature type="transmembrane region" description="Helical" evidence="2">
    <location>
        <begin position="225"/>
        <end position="247"/>
    </location>
</feature>
<feature type="domain" description="Peptidase M56" evidence="3">
    <location>
        <begin position="7"/>
        <end position="301"/>
    </location>
</feature>
<name>A0A1I0K411_9FIRM</name>
<feature type="transmembrane region" description="Helical" evidence="2">
    <location>
        <begin position="131"/>
        <end position="154"/>
    </location>
</feature>
<gene>
    <name evidence="4" type="ORF">SAMN05216313_1471</name>
</gene>
<accession>A0A1I0K411</accession>
<feature type="compositionally biased region" description="Basic and acidic residues" evidence="1">
    <location>
        <begin position="390"/>
        <end position="400"/>
    </location>
</feature>
<proteinExistence type="predicted"/>
<dbReference type="Proteomes" id="UP000198508">
    <property type="component" value="Unassembled WGS sequence"/>
</dbReference>
<dbReference type="Pfam" id="PF05569">
    <property type="entry name" value="Peptidase_M56"/>
    <property type="match status" value="1"/>
</dbReference>
<feature type="compositionally biased region" description="Polar residues" evidence="1">
    <location>
        <begin position="351"/>
        <end position="389"/>
    </location>
</feature>
<dbReference type="InterPro" id="IPR008756">
    <property type="entry name" value="Peptidase_M56"/>
</dbReference>
<keyword evidence="2" id="KW-1133">Transmembrane helix</keyword>
<feature type="transmembrane region" description="Helical" evidence="2">
    <location>
        <begin position="6"/>
        <end position="26"/>
    </location>
</feature>
<evidence type="ECO:0000256" key="1">
    <source>
        <dbReference type="SAM" id="MobiDB-lite"/>
    </source>
</evidence>
<evidence type="ECO:0000256" key="2">
    <source>
        <dbReference type="SAM" id="Phobius"/>
    </source>
</evidence>
<organism evidence="4 5">
    <name type="scientific">Enterocloster lavalensis</name>
    <dbReference type="NCBI Taxonomy" id="460384"/>
    <lineage>
        <taxon>Bacteria</taxon>
        <taxon>Bacillati</taxon>
        <taxon>Bacillota</taxon>
        <taxon>Clostridia</taxon>
        <taxon>Lachnospirales</taxon>
        <taxon>Lachnospiraceae</taxon>
        <taxon>Enterocloster</taxon>
    </lineage>
</organism>
<dbReference type="PANTHER" id="PTHR34978">
    <property type="entry name" value="POSSIBLE SENSOR-TRANSDUCER PROTEIN BLAR"/>
    <property type="match status" value="1"/>
</dbReference>
<evidence type="ECO:0000313" key="4">
    <source>
        <dbReference type="EMBL" id="SEU18521.1"/>
    </source>
</evidence>
<feature type="transmembrane region" description="Helical" evidence="2">
    <location>
        <begin position="38"/>
        <end position="61"/>
    </location>
</feature>
<sequence length="757" mass="83267">MRGLFLMVLSMSGTASLVILLVLLLRLSLRKAPRVFSYALWVAVLFRLLCPITFVSPVGIIPSGMPVLLERRLEVTDRLRVADHLGAPDSSGAANISSDPDTLAVTEQAADTGGITDFQEGRAAQSATSPAGLLAIATAVWLCGAAGLLLYSLISLFQLQRRLLGATPLAGERQVWLADHISSPFVLGLFRPRIFLPSDLPKEEREYILFHERTHIRRLDPCLRALAWLAVVIHWFNPLVWLAFYLAGRDMEISCDEAVLRNIGRDIRADYSSTLLRLSTGKRLPIGPLAFGDSRLQSRIKHVLHYKKPALWVINLALITVLAAGTALATDRNAKMAGVSGRIGLDGQSGKPEQSGQLGQDGQNGQHEQNGHSQSLLPSTPASPNTGDTPSEKGLPETDVNHNGIPETLRLSETGNELSLDFQENGTKIWSAWGSRAPSEWNALFLCTLDGEDYLLRYRPTMYQGNFSYHYELFFLKDGVETTVQQKSISFDTNFSAPFHGTFDPIAISTFVDELNGLLAHSVQLFNTHADLQAAFDQAGTLAETLWWLDDLDGTFTRDSSKTMSENLQDFQTAMTLTQTPAVPMKTDSLPLSHPVEMEFLSGAGAWRTTLTLNPDGSFAGEYTDSDADVQYICRFHGSFGDFARLTDASWSLTLKELVLDTGHPLGEEWRENGIRYISSGPYGLDGPDSAPLEPGSAFLLYTPEATGYAPGTELYGALQFWTWWPGRRQFIDARDQLGCYGLHNLATGYGFFSPEV</sequence>
<dbReference type="PANTHER" id="PTHR34978:SF3">
    <property type="entry name" value="SLR0241 PROTEIN"/>
    <property type="match status" value="1"/>
</dbReference>
<evidence type="ECO:0000259" key="3">
    <source>
        <dbReference type="Pfam" id="PF05569"/>
    </source>
</evidence>
<dbReference type="InterPro" id="IPR052173">
    <property type="entry name" value="Beta-lactam_resp_regulator"/>
</dbReference>
<protein>
    <submittedName>
        <fullName evidence="4">Signal transducer regulating beta-lactamase production, contains metallopeptidase domain</fullName>
    </submittedName>
</protein>
<reference evidence="5" key="1">
    <citation type="submission" date="2016-10" db="EMBL/GenBank/DDBJ databases">
        <authorList>
            <person name="Varghese N."/>
            <person name="Submissions S."/>
        </authorList>
    </citation>
    <scope>NUCLEOTIDE SEQUENCE [LARGE SCALE GENOMIC DNA]</scope>
    <source>
        <strain evidence="5">NLAE-zl-G277</strain>
    </source>
</reference>
<dbReference type="EMBL" id="FOIM01000047">
    <property type="protein sequence ID" value="SEU18521.1"/>
    <property type="molecule type" value="Genomic_DNA"/>
</dbReference>
<keyword evidence="5" id="KW-1185">Reference proteome</keyword>
<keyword evidence="2" id="KW-0472">Membrane</keyword>